<sequence>MRAIVLIFVVLITSGCANRYSQPRPNMDNAQLRLVSIPSNNNFVTTPNNNNCIVEQHASSLATLGLKANLVHQLSRINMPLYNERGR</sequence>
<gene>
    <name evidence="1" type="ORF">L2764_26250</name>
</gene>
<accession>A0ABT0LJH9</accession>
<evidence type="ECO:0000313" key="2">
    <source>
        <dbReference type="Proteomes" id="UP001203423"/>
    </source>
</evidence>
<dbReference type="EMBL" id="JAKIKS010000234">
    <property type="protein sequence ID" value="MCL1127864.1"/>
    <property type="molecule type" value="Genomic_DNA"/>
</dbReference>
<organism evidence="1 2">
    <name type="scientific">Shewanella surugensis</name>
    <dbReference type="NCBI Taxonomy" id="212020"/>
    <lineage>
        <taxon>Bacteria</taxon>
        <taxon>Pseudomonadati</taxon>
        <taxon>Pseudomonadota</taxon>
        <taxon>Gammaproteobacteria</taxon>
        <taxon>Alteromonadales</taxon>
        <taxon>Shewanellaceae</taxon>
        <taxon>Shewanella</taxon>
    </lineage>
</organism>
<comment type="caution">
    <text evidence="1">The sequence shown here is derived from an EMBL/GenBank/DDBJ whole genome shotgun (WGS) entry which is preliminary data.</text>
</comment>
<dbReference type="RefSeq" id="WP_248943292.1">
    <property type="nucleotide sequence ID" value="NZ_JAKIKS010000234.1"/>
</dbReference>
<name>A0ABT0LJH9_9GAMM</name>
<dbReference type="PROSITE" id="PS51257">
    <property type="entry name" value="PROKAR_LIPOPROTEIN"/>
    <property type="match status" value="1"/>
</dbReference>
<proteinExistence type="predicted"/>
<reference evidence="1 2" key="1">
    <citation type="submission" date="2022-01" db="EMBL/GenBank/DDBJ databases">
        <title>Whole genome-based taxonomy of the Shewanellaceae.</title>
        <authorList>
            <person name="Martin-Rodriguez A.J."/>
        </authorList>
    </citation>
    <scope>NUCLEOTIDE SEQUENCE [LARGE SCALE GENOMIC DNA]</scope>
    <source>
        <strain evidence="1 2">DSM 17177</strain>
    </source>
</reference>
<keyword evidence="2" id="KW-1185">Reference proteome</keyword>
<dbReference type="Proteomes" id="UP001203423">
    <property type="component" value="Unassembled WGS sequence"/>
</dbReference>
<protein>
    <recommendedName>
        <fullName evidence="3">Peptidase</fullName>
    </recommendedName>
</protein>
<evidence type="ECO:0008006" key="3">
    <source>
        <dbReference type="Google" id="ProtNLM"/>
    </source>
</evidence>
<evidence type="ECO:0000313" key="1">
    <source>
        <dbReference type="EMBL" id="MCL1127864.1"/>
    </source>
</evidence>